<protein>
    <submittedName>
        <fullName evidence="6">Adenosyl-chloride synthase</fullName>
        <ecNumber evidence="6">2.5.1.94</ecNumber>
    </submittedName>
</protein>
<keyword evidence="3" id="KW-0732">Signal</keyword>
<feature type="signal peptide" evidence="3">
    <location>
        <begin position="1"/>
        <end position="18"/>
    </location>
</feature>
<dbReference type="InterPro" id="IPR002747">
    <property type="entry name" value="SAM_OH_AdoTrfase"/>
</dbReference>
<dbReference type="EMBL" id="CP016094">
    <property type="protein sequence ID" value="AOS44307.1"/>
    <property type="molecule type" value="Genomic_DNA"/>
</dbReference>
<comment type="similarity">
    <text evidence="2">Belongs to the SAM hydrolase / SAM-dependent halogenase family.</text>
</comment>
<feature type="domain" description="S-adenosyl-l-methionine hydroxide adenosyltransferase C-terminal" evidence="5">
    <location>
        <begin position="197"/>
        <end position="292"/>
    </location>
</feature>
<dbReference type="STRING" id="1838286.Verru16b_01368"/>
<keyword evidence="1" id="KW-0949">S-adenosyl-L-methionine</keyword>
<dbReference type="PIRSF" id="PIRSF006779">
    <property type="entry name" value="UCP006779"/>
    <property type="match status" value="1"/>
</dbReference>
<evidence type="ECO:0000259" key="5">
    <source>
        <dbReference type="Pfam" id="PF20257"/>
    </source>
</evidence>
<keyword evidence="7" id="KW-1185">Reference proteome</keyword>
<dbReference type="InterPro" id="IPR046469">
    <property type="entry name" value="SAM_HAT_N"/>
</dbReference>
<dbReference type="OrthoDB" id="9792195at2"/>
<dbReference type="Gene3D" id="3.40.50.10790">
    <property type="entry name" value="S-adenosyl-l-methionine hydroxide adenosyltransferase, N-terminal"/>
    <property type="match status" value="1"/>
</dbReference>
<accession>A0A1D8ATU6</accession>
<proteinExistence type="inferred from homology"/>
<dbReference type="InterPro" id="IPR046470">
    <property type="entry name" value="SAM_HAT_C"/>
</dbReference>
<keyword evidence="6" id="KW-0808">Transferase</keyword>
<dbReference type="PATRIC" id="fig|1838286.3.peg.1378"/>
<dbReference type="SUPFAM" id="SSF102522">
    <property type="entry name" value="Bacterial fluorinating enzyme, N-terminal domain"/>
    <property type="match status" value="1"/>
</dbReference>
<evidence type="ECO:0000256" key="1">
    <source>
        <dbReference type="ARBA" id="ARBA00022691"/>
    </source>
</evidence>
<evidence type="ECO:0000259" key="4">
    <source>
        <dbReference type="Pfam" id="PF01887"/>
    </source>
</evidence>
<feature type="domain" description="S-adenosyl-l-methionine hydroxide adenosyltransferase N-terminal" evidence="4">
    <location>
        <begin position="24"/>
        <end position="172"/>
    </location>
</feature>
<dbReference type="PANTHER" id="PTHR35092">
    <property type="entry name" value="CHLORINASE MJ1651"/>
    <property type="match status" value="1"/>
</dbReference>
<dbReference type="PANTHER" id="PTHR35092:SF1">
    <property type="entry name" value="CHLORINASE MJ1651"/>
    <property type="match status" value="1"/>
</dbReference>
<feature type="chain" id="PRO_5009105236" evidence="3">
    <location>
        <begin position="19"/>
        <end position="300"/>
    </location>
</feature>
<dbReference type="InterPro" id="IPR023227">
    <property type="entry name" value="SAM_OH_AdoTrfase_C_sf"/>
</dbReference>
<evidence type="ECO:0000313" key="7">
    <source>
        <dbReference type="Proteomes" id="UP000095228"/>
    </source>
</evidence>
<sequence>MKSRSLLLLLLLVTARLAAGPNAIVIQTDFGTKDGAVAAMKGIAFGVSPGLPIFDLSQDNTPYNIWEAAYRLKQTATFWPAGTVFVSVVDPGVGTERSSIVLQTKSGHFFVGPDNGTWTLVAEELGVAAVRRIDETTNRRAGSEKSYTFHGRDIYAFVGARLAAGLIPYEQVGPLLEAKVVSLPYQKATREGAALLGTIPMIDFHYGNVWTNIPDTLFEALTPAPQFGETFTVTIFHDGKEVWRGPMPYARTFGEVPEGSPLLYLNSLLNVAFALNMGSFSETHGLSSGGAWTVRVERAK</sequence>
<evidence type="ECO:0000313" key="6">
    <source>
        <dbReference type="EMBL" id="AOS44307.1"/>
    </source>
</evidence>
<dbReference type="RefSeq" id="WP_069961565.1">
    <property type="nucleotide sequence ID" value="NZ_CP016094.1"/>
</dbReference>
<dbReference type="Gene3D" id="2.40.30.90">
    <property type="entry name" value="Bacterial fluorinating enzyme like"/>
    <property type="match status" value="1"/>
</dbReference>
<dbReference type="AlphaFoldDB" id="A0A1D8ATU6"/>
<dbReference type="SUPFAM" id="SSF101852">
    <property type="entry name" value="Bacterial fluorinating enzyme, C-terminal domain"/>
    <property type="match status" value="1"/>
</dbReference>
<dbReference type="EC" id="2.5.1.94" evidence="6"/>
<dbReference type="Pfam" id="PF20257">
    <property type="entry name" value="SAM_HAT_C"/>
    <property type="match status" value="1"/>
</dbReference>
<evidence type="ECO:0000256" key="3">
    <source>
        <dbReference type="SAM" id="SignalP"/>
    </source>
</evidence>
<dbReference type="Proteomes" id="UP000095228">
    <property type="component" value="Chromosome"/>
</dbReference>
<name>A0A1D8ATU6_9BACT</name>
<organism evidence="6 7">
    <name type="scientific">Lacunisphaera limnophila</name>
    <dbReference type="NCBI Taxonomy" id="1838286"/>
    <lineage>
        <taxon>Bacteria</taxon>
        <taxon>Pseudomonadati</taxon>
        <taxon>Verrucomicrobiota</taxon>
        <taxon>Opitutia</taxon>
        <taxon>Opitutales</taxon>
        <taxon>Opitutaceae</taxon>
        <taxon>Lacunisphaera</taxon>
    </lineage>
</organism>
<dbReference type="GO" id="GO:0016740">
    <property type="term" value="F:transferase activity"/>
    <property type="evidence" value="ECO:0007669"/>
    <property type="project" value="UniProtKB-KW"/>
</dbReference>
<evidence type="ECO:0000256" key="2">
    <source>
        <dbReference type="ARBA" id="ARBA00024035"/>
    </source>
</evidence>
<gene>
    <name evidence="6" type="primary">salL</name>
    <name evidence="6" type="ORF">Verru16b_01368</name>
</gene>
<dbReference type="Pfam" id="PF01887">
    <property type="entry name" value="SAM_HAT_N"/>
    <property type="match status" value="1"/>
</dbReference>
<dbReference type="InterPro" id="IPR023228">
    <property type="entry name" value="SAM_OH_AdoTrfase_N_sf"/>
</dbReference>
<dbReference type="KEGG" id="obg:Verru16b_01368"/>
<reference evidence="6 7" key="1">
    <citation type="submission" date="2016-06" db="EMBL/GenBank/DDBJ databases">
        <title>Three novel species with peptidoglycan cell walls form the new genus Lacunisphaera gen. nov. in the family Opitutaceae of the verrucomicrobial subdivision 4.</title>
        <authorList>
            <person name="Rast P."/>
            <person name="Gloeckner I."/>
            <person name="Jogler M."/>
            <person name="Boedeker C."/>
            <person name="Jeske O."/>
            <person name="Wiegand S."/>
            <person name="Reinhardt R."/>
            <person name="Schumann P."/>
            <person name="Rohde M."/>
            <person name="Spring S."/>
            <person name="Gloeckner F.O."/>
            <person name="Jogler C."/>
        </authorList>
    </citation>
    <scope>NUCLEOTIDE SEQUENCE [LARGE SCALE GENOMIC DNA]</scope>
    <source>
        <strain evidence="6 7">IG16b</strain>
    </source>
</reference>